<comment type="cofactor">
    <cofactor evidence="1 8">
        <name>Mg(2+)</name>
        <dbReference type="ChEBI" id="CHEBI:18420"/>
    </cofactor>
</comment>
<dbReference type="EMBL" id="BAAASJ010000098">
    <property type="protein sequence ID" value="GAA2651884.1"/>
    <property type="molecule type" value="Genomic_DNA"/>
</dbReference>
<sequence>MSATYALADTSVFVAREVGRTMASPLPRNIFISPVTLAELSLGVLASRDDATRARRLATLTVASRYTVLAPDRIVASVWSQMMTEIAKAGRPMPKSRVNDAWIAATARMHDLPVITQDAGFTAFPGVQVIRV</sequence>
<evidence type="ECO:0000313" key="11">
    <source>
        <dbReference type="Proteomes" id="UP001500151"/>
    </source>
</evidence>
<comment type="caution">
    <text evidence="10">The sequence shown here is derived from an EMBL/GenBank/DDBJ whole genome shotgun (WGS) entry which is preliminary data.</text>
</comment>
<evidence type="ECO:0000259" key="9">
    <source>
        <dbReference type="Pfam" id="PF01850"/>
    </source>
</evidence>
<dbReference type="PANTHER" id="PTHR33653:SF1">
    <property type="entry name" value="RIBONUCLEASE VAPC2"/>
    <property type="match status" value="1"/>
</dbReference>
<proteinExistence type="inferred from homology"/>
<accession>A0ABN3RG71</accession>
<dbReference type="HAMAP" id="MF_00265">
    <property type="entry name" value="VapC_Nob1"/>
    <property type="match status" value="1"/>
</dbReference>
<organism evidence="10 11">
    <name type="scientific">Streptomyces vastus</name>
    <dbReference type="NCBI Taxonomy" id="285451"/>
    <lineage>
        <taxon>Bacteria</taxon>
        <taxon>Bacillati</taxon>
        <taxon>Actinomycetota</taxon>
        <taxon>Actinomycetes</taxon>
        <taxon>Kitasatosporales</taxon>
        <taxon>Streptomycetaceae</taxon>
        <taxon>Streptomyces</taxon>
    </lineage>
</organism>
<keyword evidence="5 8" id="KW-0378">Hydrolase</keyword>
<dbReference type="InterPro" id="IPR002716">
    <property type="entry name" value="PIN_dom"/>
</dbReference>
<evidence type="ECO:0000256" key="1">
    <source>
        <dbReference type="ARBA" id="ARBA00001946"/>
    </source>
</evidence>
<name>A0ABN3RG71_9ACTN</name>
<evidence type="ECO:0000256" key="5">
    <source>
        <dbReference type="ARBA" id="ARBA00022801"/>
    </source>
</evidence>
<evidence type="ECO:0000256" key="2">
    <source>
        <dbReference type="ARBA" id="ARBA00022649"/>
    </source>
</evidence>
<keyword evidence="2 8" id="KW-1277">Toxin-antitoxin system</keyword>
<evidence type="ECO:0000256" key="6">
    <source>
        <dbReference type="ARBA" id="ARBA00022842"/>
    </source>
</evidence>
<feature type="binding site" evidence="8">
    <location>
        <position position="100"/>
    </location>
    <ligand>
        <name>Mg(2+)</name>
        <dbReference type="ChEBI" id="CHEBI:18420"/>
    </ligand>
</feature>
<dbReference type="EC" id="3.1.-.-" evidence="8"/>
<keyword evidence="11" id="KW-1185">Reference proteome</keyword>
<evidence type="ECO:0000256" key="8">
    <source>
        <dbReference type="HAMAP-Rule" id="MF_00265"/>
    </source>
</evidence>
<keyword evidence="4 8" id="KW-0479">Metal-binding</keyword>
<evidence type="ECO:0000256" key="4">
    <source>
        <dbReference type="ARBA" id="ARBA00022723"/>
    </source>
</evidence>
<feature type="binding site" evidence="8">
    <location>
        <position position="9"/>
    </location>
    <ligand>
        <name>Mg(2+)</name>
        <dbReference type="ChEBI" id="CHEBI:18420"/>
    </ligand>
</feature>
<evidence type="ECO:0000256" key="7">
    <source>
        <dbReference type="ARBA" id="ARBA00038093"/>
    </source>
</evidence>
<dbReference type="Pfam" id="PF01850">
    <property type="entry name" value="PIN"/>
    <property type="match status" value="1"/>
</dbReference>
<reference evidence="10 11" key="1">
    <citation type="journal article" date="2019" name="Int. J. Syst. Evol. Microbiol.">
        <title>The Global Catalogue of Microorganisms (GCM) 10K type strain sequencing project: providing services to taxonomists for standard genome sequencing and annotation.</title>
        <authorList>
            <consortium name="The Broad Institute Genomics Platform"/>
            <consortium name="The Broad Institute Genome Sequencing Center for Infectious Disease"/>
            <person name="Wu L."/>
            <person name="Ma J."/>
        </authorList>
    </citation>
    <scope>NUCLEOTIDE SEQUENCE [LARGE SCALE GENOMIC DNA]</scope>
    <source>
        <strain evidence="10 11">JCM 4524</strain>
    </source>
</reference>
<dbReference type="Gene3D" id="3.40.50.1010">
    <property type="entry name" value="5'-nuclease"/>
    <property type="match status" value="1"/>
</dbReference>
<keyword evidence="3 8" id="KW-0540">Nuclease</keyword>
<dbReference type="PANTHER" id="PTHR33653">
    <property type="entry name" value="RIBONUCLEASE VAPC2"/>
    <property type="match status" value="1"/>
</dbReference>
<protein>
    <recommendedName>
        <fullName evidence="8">Ribonuclease VapC</fullName>
        <shortName evidence="8">RNase VapC</shortName>
        <ecNumber evidence="8">3.1.-.-</ecNumber>
    </recommendedName>
    <alternativeName>
        <fullName evidence="8">Toxin VapC</fullName>
    </alternativeName>
</protein>
<keyword evidence="6 8" id="KW-0460">Magnesium</keyword>
<evidence type="ECO:0000256" key="3">
    <source>
        <dbReference type="ARBA" id="ARBA00022722"/>
    </source>
</evidence>
<keyword evidence="8" id="KW-0800">Toxin</keyword>
<dbReference type="InterPro" id="IPR022907">
    <property type="entry name" value="VapC_family"/>
</dbReference>
<dbReference type="Proteomes" id="UP001500151">
    <property type="component" value="Unassembled WGS sequence"/>
</dbReference>
<gene>
    <name evidence="8" type="primary">vapC</name>
    <name evidence="10" type="ORF">GCM10010307_62120</name>
</gene>
<evidence type="ECO:0000313" key="10">
    <source>
        <dbReference type="EMBL" id="GAA2651884.1"/>
    </source>
</evidence>
<feature type="domain" description="PIN" evidence="9">
    <location>
        <begin position="8"/>
        <end position="124"/>
    </location>
</feature>
<dbReference type="InterPro" id="IPR050556">
    <property type="entry name" value="Type_II_TA_system_RNase"/>
</dbReference>
<dbReference type="SUPFAM" id="SSF88723">
    <property type="entry name" value="PIN domain-like"/>
    <property type="match status" value="1"/>
</dbReference>
<dbReference type="InterPro" id="IPR029060">
    <property type="entry name" value="PIN-like_dom_sf"/>
</dbReference>
<dbReference type="RefSeq" id="WP_344394338.1">
    <property type="nucleotide sequence ID" value="NZ_BAAASJ010000098.1"/>
</dbReference>
<comment type="function">
    <text evidence="8">Toxic component of a toxin-antitoxin (TA) system. An RNase.</text>
</comment>
<comment type="similarity">
    <text evidence="7 8">Belongs to the PINc/VapC protein family.</text>
</comment>